<dbReference type="Proteomes" id="UP000323188">
    <property type="component" value="Unassembled WGS sequence"/>
</dbReference>
<comment type="caution">
    <text evidence="2">The sequence shown here is derived from an EMBL/GenBank/DDBJ whole genome shotgun (WGS) entry which is preliminary data.</text>
</comment>
<reference evidence="2 3" key="1">
    <citation type="submission" date="2019-09" db="EMBL/GenBank/DDBJ databases">
        <authorList>
            <person name="Khan S.A."/>
            <person name="Jeon C.O."/>
            <person name="Chun B.H."/>
            <person name="Jeong S.E."/>
        </authorList>
    </citation>
    <scope>NUCLEOTIDE SEQUENCE [LARGE SCALE GENOMIC DNA]</scope>
    <source>
        <strain evidence="2 3">KCTC 42508</strain>
    </source>
</reference>
<feature type="region of interest" description="Disordered" evidence="1">
    <location>
        <begin position="55"/>
        <end position="74"/>
    </location>
</feature>
<dbReference type="RefSeq" id="WP_154920376.1">
    <property type="nucleotide sequence ID" value="NZ_VUOE01000003.1"/>
</dbReference>
<sequence>MDRAKALLGQWKYAAITTDRAVDINGDGIVNIDLYNTQEMQQCLKDNITSFSERGENQKGSYSLNENSLPCSEDSEFTNVEQDNYELINDNSIIRFDNRNEMRIVEMTKERFVVDTDDVLGGKSVIVTITYVK</sequence>
<protein>
    <recommendedName>
        <fullName evidence="4">Lipocalin-like domain-containing protein</fullName>
    </recommendedName>
</protein>
<dbReference type="EMBL" id="VUOE01000003">
    <property type="protein sequence ID" value="KAA2215753.1"/>
    <property type="molecule type" value="Genomic_DNA"/>
</dbReference>
<gene>
    <name evidence="2" type="ORF">F0361_16290</name>
</gene>
<proteinExistence type="predicted"/>
<organism evidence="2 3">
    <name type="scientific">Maribacter flavus</name>
    <dbReference type="NCBI Taxonomy" id="1658664"/>
    <lineage>
        <taxon>Bacteria</taxon>
        <taxon>Pseudomonadati</taxon>
        <taxon>Bacteroidota</taxon>
        <taxon>Flavobacteriia</taxon>
        <taxon>Flavobacteriales</taxon>
        <taxon>Flavobacteriaceae</taxon>
        <taxon>Maribacter</taxon>
    </lineage>
</organism>
<evidence type="ECO:0000256" key="1">
    <source>
        <dbReference type="SAM" id="MobiDB-lite"/>
    </source>
</evidence>
<evidence type="ECO:0000313" key="3">
    <source>
        <dbReference type="Proteomes" id="UP000323188"/>
    </source>
</evidence>
<feature type="compositionally biased region" description="Polar residues" evidence="1">
    <location>
        <begin position="55"/>
        <end position="70"/>
    </location>
</feature>
<dbReference type="AlphaFoldDB" id="A0A5B2TNU0"/>
<name>A0A5B2TNU0_9FLAO</name>
<evidence type="ECO:0008006" key="4">
    <source>
        <dbReference type="Google" id="ProtNLM"/>
    </source>
</evidence>
<accession>A0A5B2TNU0</accession>
<evidence type="ECO:0000313" key="2">
    <source>
        <dbReference type="EMBL" id="KAA2215753.1"/>
    </source>
</evidence>